<dbReference type="GO" id="GO:0008691">
    <property type="term" value="F:3-hydroxybutyryl-CoA dehydrogenase activity"/>
    <property type="evidence" value="ECO:0007669"/>
    <property type="project" value="TreeGrafter"/>
</dbReference>
<dbReference type="Proteomes" id="UP000197032">
    <property type="component" value="Unassembled WGS sequence"/>
</dbReference>
<dbReference type="AlphaFoldDB" id="A0A1Z5HX05"/>
<dbReference type="SUPFAM" id="SSF48179">
    <property type="entry name" value="6-phosphogluconate dehydrogenase C-terminal domain-like"/>
    <property type="match status" value="1"/>
</dbReference>
<dbReference type="Gene3D" id="3.40.50.720">
    <property type="entry name" value="NAD(P)-binding Rossmann-like Domain"/>
    <property type="match status" value="1"/>
</dbReference>
<evidence type="ECO:0000256" key="5">
    <source>
        <dbReference type="PIRSR" id="PIRSR000105-1"/>
    </source>
</evidence>
<dbReference type="PROSITE" id="PS00067">
    <property type="entry name" value="3HCDH"/>
    <property type="match status" value="1"/>
</dbReference>
<dbReference type="InterPro" id="IPR006180">
    <property type="entry name" value="3-OHacyl-CoA_DH_CS"/>
</dbReference>
<accession>A0A1Z5HX05</accession>
<feature type="binding site" evidence="6">
    <location>
        <position position="55"/>
    </location>
    <ligand>
        <name>CoA</name>
        <dbReference type="ChEBI" id="CHEBI:57287"/>
    </ligand>
</feature>
<feature type="site" description="Important for catalytic activity" evidence="5">
    <location>
        <position position="139"/>
    </location>
</feature>
<gene>
    <name evidence="9" type="ORF">KKC1_29370</name>
</gene>
<evidence type="ECO:0000259" key="8">
    <source>
        <dbReference type="Pfam" id="PF02737"/>
    </source>
</evidence>
<comment type="pathway">
    <text evidence="1">Lipid metabolism; butanoate metabolism.</text>
</comment>
<dbReference type="UniPathway" id="UPA00863"/>
<dbReference type="FunFam" id="3.40.50.720:FF:000009">
    <property type="entry name" value="Fatty oxidation complex, alpha subunit"/>
    <property type="match status" value="1"/>
</dbReference>
<sequence length="291" mass="31625">MIKTIFVVGAGLMGSGIAQVAAQGGYRVVMHDLNDQILQKGMESIKNSLERFAKKGKISEGEVSEIINRIETTTDLTKAAEAELVIEAVFENLEIKKDVFSKLDNICKPEAILATNTSALSITKIAAATNRPEQVVGMHFFSPVPMMKLVEIIKGVRTADTTVAIVKEVAKQMGKEPVVAGKDFGGFIANRVALPYMRMAIVVLTEGIASKEEIDQAMRLGYGFPMGPLELADLTGLDVLLHSLEGIYNDLQDPAYAPPPLLKRMVEAGLLGRKTGQGFYRYDAQGKRLPD</sequence>
<keyword evidence="3" id="KW-0560">Oxidoreductase</keyword>
<protein>
    <recommendedName>
        <fullName evidence="4">3-hydroxybutyryl-CoA dehydrogenase</fullName>
    </recommendedName>
</protein>
<dbReference type="EMBL" id="BDGJ01000168">
    <property type="protein sequence ID" value="GAW93810.1"/>
    <property type="molecule type" value="Genomic_DNA"/>
</dbReference>
<comment type="caution">
    <text evidence="9">The sequence shown here is derived from an EMBL/GenBank/DDBJ whole genome shotgun (WGS) entry which is preliminary data.</text>
</comment>
<dbReference type="Gene3D" id="1.10.1040.10">
    <property type="entry name" value="N-(1-d-carboxylethyl)-l-norvaline Dehydrogenase, domain 2"/>
    <property type="match status" value="1"/>
</dbReference>
<proteinExistence type="inferred from homology"/>
<comment type="similarity">
    <text evidence="2">Belongs to the 3-hydroxyacyl-CoA dehydrogenase family.</text>
</comment>
<dbReference type="RefSeq" id="WP_088554876.1">
    <property type="nucleotide sequence ID" value="NZ_BDGJ01000168.1"/>
</dbReference>
<dbReference type="GO" id="GO:0006635">
    <property type="term" value="P:fatty acid beta-oxidation"/>
    <property type="evidence" value="ECO:0007669"/>
    <property type="project" value="TreeGrafter"/>
</dbReference>
<organism evidence="9 10">
    <name type="scientific">Calderihabitans maritimus</name>
    <dbReference type="NCBI Taxonomy" id="1246530"/>
    <lineage>
        <taxon>Bacteria</taxon>
        <taxon>Bacillati</taxon>
        <taxon>Bacillota</taxon>
        <taxon>Clostridia</taxon>
        <taxon>Neomoorellales</taxon>
        <taxon>Calderihabitantaceae</taxon>
        <taxon>Calderihabitans</taxon>
    </lineage>
</organism>
<dbReference type="PIRSF" id="PIRSF000105">
    <property type="entry name" value="HCDH"/>
    <property type="match status" value="1"/>
</dbReference>
<dbReference type="InterPro" id="IPR006176">
    <property type="entry name" value="3-OHacyl-CoA_DH_NAD-bd"/>
</dbReference>
<feature type="domain" description="3-hydroxyacyl-CoA dehydrogenase NAD binding" evidence="8">
    <location>
        <begin position="5"/>
        <end position="183"/>
    </location>
</feature>
<feature type="binding site" evidence="6">
    <location>
        <position position="118"/>
    </location>
    <ligand>
        <name>CoA</name>
        <dbReference type="ChEBI" id="CHEBI:57287"/>
    </ligand>
</feature>
<dbReference type="OrthoDB" id="9815331at2"/>
<name>A0A1Z5HX05_9FIRM</name>
<dbReference type="InterPro" id="IPR036291">
    <property type="entry name" value="NAD(P)-bd_dom_sf"/>
</dbReference>
<dbReference type="InterPro" id="IPR006108">
    <property type="entry name" value="3HC_DH_C"/>
</dbReference>
<evidence type="ECO:0000313" key="10">
    <source>
        <dbReference type="Proteomes" id="UP000197032"/>
    </source>
</evidence>
<reference evidence="10" key="1">
    <citation type="journal article" date="2017" name="Appl. Environ. Microbiol.">
        <title>Genomic analysis of Calderihabitans maritimus KKC1, a thermophilic hydrogenogenic carboxydotrophic bacterium isolated from marine sediment.</title>
        <authorList>
            <person name="Omae K."/>
            <person name="Yoneda Y."/>
            <person name="Fukuyama Y."/>
            <person name="Yoshida T."/>
            <person name="Sako Y."/>
        </authorList>
    </citation>
    <scope>NUCLEOTIDE SEQUENCE [LARGE SCALE GENOMIC DNA]</scope>
    <source>
        <strain evidence="10">KKC1</strain>
    </source>
</reference>
<dbReference type="GO" id="GO:0019605">
    <property type="term" value="P:butyrate metabolic process"/>
    <property type="evidence" value="ECO:0007669"/>
    <property type="project" value="UniProtKB-UniPathway"/>
</dbReference>
<evidence type="ECO:0000313" key="9">
    <source>
        <dbReference type="EMBL" id="GAW93810.1"/>
    </source>
</evidence>
<dbReference type="Pfam" id="PF02737">
    <property type="entry name" value="3HCDH_N"/>
    <property type="match status" value="1"/>
</dbReference>
<dbReference type="GO" id="GO:0070403">
    <property type="term" value="F:NAD+ binding"/>
    <property type="evidence" value="ECO:0007669"/>
    <property type="project" value="InterPro"/>
</dbReference>
<evidence type="ECO:0000256" key="6">
    <source>
        <dbReference type="PIRSR" id="PIRSR000105-3"/>
    </source>
</evidence>
<feature type="binding site" evidence="6">
    <location>
        <position position="48"/>
    </location>
    <ligand>
        <name>CoA</name>
        <dbReference type="ChEBI" id="CHEBI:57287"/>
    </ligand>
</feature>
<dbReference type="PANTHER" id="PTHR48075:SF5">
    <property type="entry name" value="3-HYDROXYBUTYRYL-COA DEHYDROGENASE"/>
    <property type="match status" value="1"/>
</dbReference>
<dbReference type="InterPro" id="IPR013328">
    <property type="entry name" value="6PGD_dom2"/>
</dbReference>
<dbReference type="InterPro" id="IPR022694">
    <property type="entry name" value="3-OHacyl-CoA_DH"/>
</dbReference>
<evidence type="ECO:0000259" key="7">
    <source>
        <dbReference type="Pfam" id="PF00725"/>
    </source>
</evidence>
<evidence type="ECO:0000256" key="4">
    <source>
        <dbReference type="ARBA" id="ARBA00067747"/>
    </source>
</evidence>
<keyword evidence="10" id="KW-1185">Reference proteome</keyword>
<dbReference type="Pfam" id="PF00725">
    <property type="entry name" value="3HCDH"/>
    <property type="match status" value="1"/>
</dbReference>
<evidence type="ECO:0000256" key="3">
    <source>
        <dbReference type="ARBA" id="ARBA00023002"/>
    </source>
</evidence>
<dbReference type="SUPFAM" id="SSF51735">
    <property type="entry name" value="NAD(P)-binding Rossmann-fold domains"/>
    <property type="match status" value="1"/>
</dbReference>
<evidence type="ECO:0000256" key="2">
    <source>
        <dbReference type="ARBA" id="ARBA00009463"/>
    </source>
</evidence>
<dbReference type="InterPro" id="IPR008927">
    <property type="entry name" value="6-PGluconate_DH-like_C_sf"/>
</dbReference>
<dbReference type="NCBIfam" id="NF005875">
    <property type="entry name" value="PRK07819.1"/>
    <property type="match status" value="1"/>
</dbReference>
<feature type="domain" description="3-hydroxyacyl-CoA dehydrogenase C-terminal" evidence="7">
    <location>
        <begin position="186"/>
        <end position="282"/>
    </location>
</feature>
<dbReference type="PANTHER" id="PTHR48075">
    <property type="entry name" value="3-HYDROXYACYL-COA DEHYDROGENASE FAMILY PROTEIN"/>
    <property type="match status" value="1"/>
</dbReference>
<evidence type="ECO:0000256" key="1">
    <source>
        <dbReference type="ARBA" id="ARBA00005086"/>
    </source>
</evidence>